<dbReference type="PROSITE" id="PS51354">
    <property type="entry name" value="GLUTAREDOXIN_2"/>
    <property type="match status" value="1"/>
</dbReference>
<organism evidence="1 2">
    <name type="scientific">Triparma strigata</name>
    <dbReference type="NCBI Taxonomy" id="1606541"/>
    <lineage>
        <taxon>Eukaryota</taxon>
        <taxon>Sar</taxon>
        <taxon>Stramenopiles</taxon>
        <taxon>Ochrophyta</taxon>
        <taxon>Bolidophyceae</taxon>
        <taxon>Parmales</taxon>
        <taxon>Triparmaceae</taxon>
        <taxon>Triparma</taxon>
    </lineage>
</organism>
<dbReference type="SUPFAM" id="SSF52833">
    <property type="entry name" value="Thioredoxin-like"/>
    <property type="match status" value="1"/>
</dbReference>
<accession>A0A9W7B1U5</accession>
<dbReference type="AlphaFoldDB" id="A0A9W7B1U5"/>
<comment type="caution">
    <text evidence="1">The sequence shown here is derived from an EMBL/GenBank/DDBJ whole genome shotgun (WGS) entry which is preliminary data.</text>
</comment>
<proteinExistence type="predicted"/>
<dbReference type="Proteomes" id="UP001165085">
    <property type="component" value="Unassembled WGS sequence"/>
</dbReference>
<name>A0A9W7B1U5_9STRA</name>
<sequence length="259" mass="27597">MRFKSMKIVKIPKLDQNLKLQIPDNNTNMKLSTLILALVCTFTTSFPLLAAKTASKKPVAAKSSKLPSLSLPKISVAVPTISLPSAPSAGGLVDGGVIGIAGKGMSLLSLPFTLEAKVQAAVLGFFGEIIGSPFRFNSDDVRADLRDEIKKNKAIIYTYAWSPFSVTALDILSDYDVEVQQLGAEWFLMGPTESEKRVALAEISGASTSLPKFFVGGQFQGGLSTDGPTNGGILALQKSGQLDKILKKKPAKKAVRGKR</sequence>
<reference evidence="2" key="1">
    <citation type="journal article" date="2023" name="Commun. Biol.">
        <title>Genome analysis of Parmales, the sister group of diatoms, reveals the evolutionary specialization of diatoms from phago-mixotrophs to photoautotrophs.</title>
        <authorList>
            <person name="Ban H."/>
            <person name="Sato S."/>
            <person name="Yoshikawa S."/>
            <person name="Yamada K."/>
            <person name="Nakamura Y."/>
            <person name="Ichinomiya M."/>
            <person name="Sato N."/>
            <person name="Blanc-Mathieu R."/>
            <person name="Endo H."/>
            <person name="Kuwata A."/>
            <person name="Ogata H."/>
        </authorList>
    </citation>
    <scope>NUCLEOTIDE SEQUENCE [LARGE SCALE GENOMIC DNA]</scope>
    <source>
        <strain evidence="2">NIES 3701</strain>
    </source>
</reference>
<dbReference type="Gene3D" id="3.40.30.10">
    <property type="entry name" value="Glutaredoxin"/>
    <property type="match status" value="1"/>
</dbReference>
<protein>
    <submittedName>
        <fullName evidence="1">Uncharacterized protein</fullName>
    </submittedName>
</protein>
<dbReference type="OrthoDB" id="418495at2759"/>
<dbReference type="EMBL" id="BRXY01000240">
    <property type="protein sequence ID" value="GMH79995.1"/>
    <property type="molecule type" value="Genomic_DNA"/>
</dbReference>
<evidence type="ECO:0000313" key="1">
    <source>
        <dbReference type="EMBL" id="GMH79995.1"/>
    </source>
</evidence>
<evidence type="ECO:0000313" key="2">
    <source>
        <dbReference type="Proteomes" id="UP001165085"/>
    </source>
</evidence>
<gene>
    <name evidence="1" type="ORF">TrST_g2814</name>
</gene>
<dbReference type="InterPro" id="IPR036249">
    <property type="entry name" value="Thioredoxin-like_sf"/>
</dbReference>
<keyword evidence="2" id="KW-1185">Reference proteome</keyword>